<dbReference type="AlphaFoldDB" id="A0AAN4VZH7"/>
<dbReference type="InterPro" id="IPR011008">
    <property type="entry name" value="Dimeric_a/b-barrel"/>
</dbReference>
<dbReference type="SUPFAM" id="SSF75011">
    <property type="entry name" value="3-carboxy-cis,cis-mucoante lactonizing enzyme"/>
    <property type="match status" value="1"/>
</dbReference>
<dbReference type="SMART" id="SM00886">
    <property type="entry name" value="Dabb"/>
    <property type="match status" value="1"/>
</dbReference>
<dbReference type="PROSITE" id="PS51502">
    <property type="entry name" value="S_R_A_B_BARREL"/>
    <property type="match status" value="1"/>
</dbReference>
<proteinExistence type="predicted"/>
<evidence type="ECO:0000313" key="3">
    <source>
        <dbReference type="EMBL" id="GJM61803.1"/>
    </source>
</evidence>
<dbReference type="InterPro" id="IPR044662">
    <property type="entry name" value="HS1/DABB1-like"/>
</dbReference>
<organism evidence="3 4">
    <name type="scientific">Persicobacter diffluens</name>
    <dbReference type="NCBI Taxonomy" id="981"/>
    <lineage>
        <taxon>Bacteria</taxon>
        <taxon>Pseudomonadati</taxon>
        <taxon>Bacteroidota</taxon>
        <taxon>Cytophagia</taxon>
        <taxon>Cytophagales</taxon>
        <taxon>Persicobacteraceae</taxon>
        <taxon>Persicobacter</taxon>
    </lineage>
</organism>
<gene>
    <name evidence="3" type="ORF">PEDI_23550</name>
</gene>
<dbReference type="SUPFAM" id="SSF54909">
    <property type="entry name" value="Dimeric alpha+beta barrel"/>
    <property type="match status" value="1"/>
</dbReference>
<reference evidence="3 4" key="1">
    <citation type="submission" date="2021-12" db="EMBL/GenBank/DDBJ databases">
        <title>Genome sequencing of bacteria with rrn-lacking chromosome and rrn-plasmid.</title>
        <authorList>
            <person name="Anda M."/>
            <person name="Iwasaki W."/>
        </authorList>
    </citation>
    <scope>NUCLEOTIDE SEQUENCE [LARGE SCALE GENOMIC DNA]</scope>
    <source>
        <strain evidence="3 4">NBRC 15940</strain>
    </source>
</reference>
<protein>
    <recommendedName>
        <fullName evidence="2">Stress-response A/B barrel domain-containing protein</fullName>
    </recommendedName>
</protein>
<dbReference type="Gene3D" id="3.30.70.100">
    <property type="match status" value="1"/>
</dbReference>
<dbReference type="PANTHER" id="PTHR33178:SF10">
    <property type="entry name" value="STRESS-RESPONSE A_B BARREL DOMAIN-CONTAINING PROTEIN"/>
    <property type="match status" value="1"/>
</dbReference>
<evidence type="ECO:0000259" key="2">
    <source>
        <dbReference type="PROSITE" id="PS51502"/>
    </source>
</evidence>
<dbReference type="Gene3D" id="2.130.10.10">
    <property type="entry name" value="YVTN repeat-like/Quinoprotein amine dehydrogenase"/>
    <property type="match status" value="1"/>
</dbReference>
<evidence type="ECO:0000256" key="1">
    <source>
        <dbReference type="ARBA" id="ARBA00011738"/>
    </source>
</evidence>
<comment type="caution">
    <text evidence="3">The sequence shown here is derived from an EMBL/GenBank/DDBJ whole genome shotgun (WGS) entry which is preliminary data.</text>
</comment>
<dbReference type="EMBL" id="BQKE01000001">
    <property type="protein sequence ID" value="GJM61803.1"/>
    <property type="molecule type" value="Genomic_DNA"/>
</dbReference>
<accession>A0AAN4VZH7</accession>
<evidence type="ECO:0000313" key="4">
    <source>
        <dbReference type="Proteomes" id="UP001310022"/>
    </source>
</evidence>
<dbReference type="InterPro" id="IPR015943">
    <property type="entry name" value="WD40/YVTN_repeat-like_dom_sf"/>
</dbReference>
<dbReference type="Proteomes" id="UP001310022">
    <property type="component" value="Unassembled WGS sequence"/>
</dbReference>
<keyword evidence="4" id="KW-1185">Reference proteome</keyword>
<dbReference type="Pfam" id="PF07876">
    <property type="entry name" value="Dabb"/>
    <property type="match status" value="1"/>
</dbReference>
<sequence length="492" mass="55240">MAQTPDQISLYRTDTKDISGKNTVSITSYEKNGAHYVYAGGFEDIDVFRLDAQGKLTHIEKQEQYKKKGPARGMVADNIKGTDFLFVANKLGDAIEVYKILDDGALESVFIIHDTEETHIGIGITLQVIHMKNDAYLFAGGLEETPGLSCFKIHTDGQLSHVQSMKDTEEIHTDGIIGMFVHQIKGKTYLFTGGFQDNGISGFQVFENGHFKHVNSISDNTTDRYLTGTYPVTGASFGDQHYLIVGHRHHQYYKRKGFIKNTDFVYHGDAVSIFKINKKGELAPHSIFKDNENTKLQGQTRIEVVSVNQQEAIIAVGTRDDAAIQLCRLDGQGQLSAITYLETGFPVYYGLNALEIEGTSFLIAGSFDFGTRKIAAYRIGPTTPEMQGSSLKQIIHLKFKKEADPNRIQEALAEFAHQQEAIPQIRELQWGKNSSTEGLDKGFEYCFSLSFEDVHAREIYQFHKVHLAAMRKISPLLEDQLVMDYWVQGKIQ</sequence>
<comment type="subunit">
    <text evidence="1">Homodimer.</text>
</comment>
<feature type="domain" description="Stress-response A/B barrel" evidence="2">
    <location>
        <begin position="391"/>
        <end position="485"/>
    </location>
</feature>
<dbReference type="InterPro" id="IPR013097">
    <property type="entry name" value="Dabb"/>
</dbReference>
<name>A0AAN4VZH7_9BACT</name>
<dbReference type="PANTHER" id="PTHR33178">
    <property type="match status" value="1"/>
</dbReference>